<organism evidence="1 2">
    <name type="scientific">Candidatus Methanogaster sp</name>
    <dbReference type="NCBI Taxonomy" id="3386292"/>
    <lineage>
        <taxon>Archaea</taxon>
        <taxon>Methanobacteriati</taxon>
        <taxon>Methanobacteriota</taxon>
        <taxon>Stenosarchaea group</taxon>
        <taxon>Methanomicrobia</taxon>
        <taxon>Methanosarcinales</taxon>
        <taxon>ANME-2 cluster</taxon>
        <taxon>Candidatus Methanogasteraceae</taxon>
        <taxon>Candidatus Methanogaster</taxon>
    </lineage>
</organism>
<comment type="caution">
    <text evidence="1">The sequence shown here is derived from an EMBL/GenBank/DDBJ whole genome shotgun (WGS) entry which is preliminary data.</text>
</comment>
<name>A0AC61L1B5_9EURY</name>
<dbReference type="EMBL" id="PQXF01000025">
    <property type="protein sequence ID" value="PXF59449.1"/>
    <property type="molecule type" value="Genomic_DNA"/>
</dbReference>
<protein>
    <submittedName>
        <fullName evidence="1">Uncharacterized protein</fullName>
    </submittedName>
</protein>
<reference evidence="1" key="1">
    <citation type="submission" date="2018-01" db="EMBL/GenBank/DDBJ databases">
        <authorList>
            <person name="Krukenberg V."/>
        </authorList>
    </citation>
    <scope>NUCLEOTIDE SEQUENCE</scope>
    <source>
        <strain evidence="1">E20ANME2</strain>
    </source>
</reference>
<evidence type="ECO:0000313" key="1">
    <source>
        <dbReference type="EMBL" id="PXF59449.1"/>
    </source>
</evidence>
<sequence length="107" mass="12245">MQSDTASLTKLHILEALLQKGYKSDLVGKALNKLVELELAKLKRELTEIETGIERLEAKYDMNSEEFAEKFHAGLADDSADNIEWISFLDMRTALFQRIRLLQEESS</sequence>
<evidence type="ECO:0000313" key="2">
    <source>
        <dbReference type="Proteomes" id="UP000248329"/>
    </source>
</evidence>
<dbReference type="Proteomes" id="UP000248329">
    <property type="component" value="Unassembled WGS sequence"/>
</dbReference>
<proteinExistence type="predicted"/>
<accession>A0AC61L1B5</accession>
<gene>
    <name evidence="1" type="ORF">C4B59_11590</name>
</gene>